<proteinExistence type="predicted"/>
<name>A0A2U3KF44_9BACT</name>
<accession>A0A2U3KF44</accession>
<organism evidence="1 2">
    <name type="scientific">Candidatus Sulfotelmatobacter kueseliae</name>
    <dbReference type="NCBI Taxonomy" id="2042962"/>
    <lineage>
        <taxon>Bacteria</taxon>
        <taxon>Pseudomonadati</taxon>
        <taxon>Acidobacteriota</taxon>
        <taxon>Terriglobia</taxon>
        <taxon>Terriglobales</taxon>
        <taxon>Candidatus Korobacteraceae</taxon>
        <taxon>Candidatus Sulfotelmatobacter</taxon>
    </lineage>
</organism>
<protein>
    <submittedName>
        <fullName evidence="1">Uncharacterized protein</fullName>
    </submittedName>
</protein>
<reference evidence="2" key="1">
    <citation type="submission" date="2018-02" db="EMBL/GenBank/DDBJ databases">
        <authorList>
            <person name="Hausmann B."/>
        </authorList>
    </citation>
    <scope>NUCLEOTIDE SEQUENCE [LARGE SCALE GENOMIC DNA]</scope>
    <source>
        <strain evidence="2">Peat soil MAG SbA1</strain>
    </source>
</reference>
<gene>
    <name evidence="1" type="ORF">SBA1_1960001</name>
</gene>
<dbReference type="AlphaFoldDB" id="A0A2U3KF44"/>
<dbReference type="EMBL" id="OMOD01000108">
    <property type="protein sequence ID" value="SPF38295.1"/>
    <property type="molecule type" value="Genomic_DNA"/>
</dbReference>
<sequence length="560" mass="61495">MRRLTLLFVTFVWTAVLFAQKKQPQVPPQKQLSPTEKQWCPVIESSLAGTADLQPVMRSLVLDMIAGSLKKCDPPAVRRVLIDAFLNTLAIPDTEEGLKQQSRAHTGFDQRMRVSLANLEAKRTLQTDSLTHLLAEDERKAESLLPQAEPGVRTELLYQMISKAVAAKKLDQALNLLEQSPPEGFPYGEATNLMLELPPADEAEKQEIFGWAMAADHERHSLVVGGDDFGSMIVRFWEHLAPAVVLQAISQVLDGAQSSKSGISLGSGSNRGSFNSEYQYRVFEFLPILRELDSDQADRLLHDSPEAQAQLKDFPNGIQSLNPAIRDTPLRAGEEASTEGMVGMGNIAPMLQQAKITEAYESRIAEIVRVAESNPKQAIEMASGLPSSADMLAPRAEALLKIAGVAKTRNPLAARDALEGMSESLRNVEPTGQSGPRDYWAEGIDIAIKVREIDLAKKLLKEGMSQVDKLKSKDTDSDDPNLAFKAWWPSTAMLSGLIMAASRISSQTALDATQEASDPEVRLLCQVRLANRQLGARIGRSVVMMNRKQSTWGEYGTVEE</sequence>
<evidence type="ECO:0000313" key="1">
    <source>
        <dbReference type="EMBL" id="SPF38295.1"/>
    </source>
</evidence>
<dbReference type="Proteomes" id="UP000238701">
    <property type="component" value="Unassembled WGS sequence"/>
</dbReference>
<evidence type="ECO:0000313" key="2">
    <source>
        <dbReference type="Proteomes" id="UP000238701"/>
    </source>
</evidence>